<dbReference type="EMBL" id="CABFNB010000125">
    <property type="protein sequence ID" value="VTZ64349.1"/>
    <property type="molecule type" value="Genomic_DNA"/>
</dbReference>
<protein>
    <submittedName>
        <fullName evidence="1">Uncharacterized protein</fullName>
    </submittedName>
</protein>
<dbReference type="AlphaFoldDB" id="A0A508X3M5"/>
<evidence type="ECO:0000313" key="1">
    <source>
        <dbReference type="EMBL" id="VTZ64349.1"/>
    </source>
</evidence>
<dbReference type="Proteomes" id="UP000507954">
    <property type="component" value="Unassembled WGS sequence"/>
</dbReference>
<sequence>MVTAAIVHRNLCSKVRRVKAIQPIVHHSPETGGTCRRRNSTFLRDKGQSESGHRPQCGQLYCSAFRWRF</sequence>
<gene>
    <name evidence="1" type="ORF">EMEDMD4_570229</name>
</gene>
<name>A0A508X3M5_9HYPH</name>
<organism evidence="1">
    <name type="scientific">Sinorhizobium medicae</name>
    <dbReference type="NCBI Taxonomy" id="110321"/>
    <lineage>
        <taxon>Bacteria</taxon>
        <taxon>Pseudomonadati</taxon>
        <taxon>Pseudomonadota</taxon>
        <taxon>Alphaproteobacteria</taxon>
        <taxon>Hyphomicrobiales</taxon>
        <taxon>Rhizobiaceae</taxon>
        <taxon>Sinorhizobium/Ensifer group</taxon>
        <taxon>Sinorhizobium</taxon>
    </lineage>
</organism>
<reference evidence="1" key="1">
    <citation type="submission" date="2019-06" db="EMBL/GenBank/DDBJ databases">
        <authorList>
            <person name="Le Quere A."/>
            <person name="Colella S."/>
        </authorList>
    </citation>
    <scope>NUCLEOTIDE SEQUENCE</scope>
    <source>
        <strain evidence="1">EmedicaeMD41</strain>
    </source>
</reference>
<proteinExistence type="predicted"/>
<accession>A0A508X3M5</accession>